<accession>A0A6G0X8G7</accession>
<evidence type="ECO:0000256" key="1">
    <source>
        <dbReference type="SAM" id="MobiDB-lite"/>
    </source>
</evidence>
<proteinExistence type="predicted"/>
<keyword evidence="3" id="KW-1185">Reference proteome</keyword>
<comment type="caution">
    <text evidence="2">The sequence shown here is derived from an EMBL/GenBank/DDBJ whole genome shotgun (WGS) entry which is preliminary data.</text>
</comment>
<reference evidence="2 3" key="1">
    <citation type="submission" date="2019-07" db="EMBL/GenBank/DDBJ databases">
        <title>Genomics analysis of Aphanomyces spp. identifies a new class of oomycete effector associated with host adaptation.</title>
        <authorList>
            <person name="Gaulin E."/>
        </authorList>
    </citation>
    <scope>NUCLEOTIDE SEQUENCE [LARGE SCALE GENOMIC DNA]</scope>
    <source>
        <strain evidence="2 3">ATCC 201684</strain>
    </source>
</reference>
<sequence length="172" mass="19060">MWAKKDDNSYECPSGLAIPRKVFHAVRQLYGYMSCNKRRYGILTTFTTTFLLKRDHDGKLYISKGIAANRYDPMTVLEAITRLLLTKKPPADDDLSEAGSSPVKDPYAQEMPKLSKSTGKETKKKSKPPTPKSAELITTPKLIVKKTTESSFLSTTSPITMSLPVVAMPVSS</sequence>
<dbReference type="VEuPathDB" id="FungiDB:AeMF1_015207"/>
<evidence type="ECO:0000313" key="2">
    <source>
        <dbReference type="EMBL" id="KAF0736299.1"/>
    </source>
</evidence>
<evidence type="ECO:0000313" key="3">
    <source>
        <dbReference type="Proteomes" id="UP000481153"/>
    </source>
</evidence>
<dbReference type="Proteomes" id="UP000481153">
    <property type="component" value="Unassembled WGS sequence"/>
</dbReference>
<feature type="region of interest" description="Disordered" evidence="1">
    <location>
        <begin position="89"/>
        <end position="139"/>
    </location>
</feature>
<protein>
    <submittedName>
        <fullName evidence="2">Uncharacterized protein</fullName>
    </submittedName>
</protein>
<dbReference type="EMBL" id="VJMJ01000089">
    <property type="protein sequence ID" value="KAF0736299.1"/>
    <property type="molecule type" value="Genomic_DNA"/>
</dbReference>
<gene>
    <name evidence="2" type="ORF">Ae201684_007320</name>
</gene>
<organism evidence="2 3">
    <name type="scientific">Aphanomyces euteiches</name>
    <dbReference type="NCBI Taxonomy" id="100861"/>
    <lineage>
        <taxon>Eukaryota</taxon>
        <taxon>Sar</taxon>
        <taxon>Stramenopiles</taxon>
        <taxon>Oomycota</taxon>
        <taxon>Saprolegniomycetes</taxon>
        <taxon>Saprolegniales</taxon>
        <taxon>Verrucalvaceae</taxon>
        <taxon>Aphanomyces</taxon>
    </lineage>
</organism>
<dbReference type="AlphaFoldDB" id="A0A6G0X8G7"/>
<name>A0A6G0X8G7_9STRA</name>